<sequence length="256" mass="27826">MRPVHPNTVQKFASAFAYGRNGLSLQELLDYFAQYQANVPSLHSLQQGTTKGSAFLECVASLTPENQRQALYDLCDNPPPAQYPMPNEEVRRDLLVHLMQGDGHSPLGVSLSELTLRGLRNQWFTAASRLSESPASAITAARALLETTCKTILQELGELPDRSGDLGKLYKQTRIRLGIDPKMNLSQAVHQIINGLTQVVEGTAAISNAAGDRHGLAEGERITELSIASLCVHASGSVSLFLARAYKDMLRGPSET</sequence>
<dbReference type="EMBL" id="OJIN01000002">
    <property type="protein sequence ID" value="SPD71723.1"/>
    <property type="molecule type" value="Genomic_DNA"/>
</dbReference>
<reference evidence="2" key="1">
    <citation type="submission" date="2018-01" db="EMBL/GenBank/DDBJ databases">
        <authorList>
            <person name="Regsiter A."/>
            <person name="William W."/>
        </authorList>
    </citation>
    <scope>NUCLEOTIDE SEQUENCE</scope>
    <source>
        <strain evidence="2">TRIP AH-1</strain>
    </source>
</reference>
<gene>
    <name evidence="2" type="ORF">PITCH_A100007</name>
</gene>
<evidence type="ECO:0000313" key="2">
    <source>
        <dbReference type="EMBL" id="SPD71723.1"/>
    </source>
</evidence>
<protein>
    <recommendedName>
        <fullName evidence="1">Abortive infection protein-like C-terminal domain-containing protein</fullName>
    </recommendedName>
</protein>
<accession>A0A445MQI8</accession>
<dbReference type="Pfam" id="PF14355">
    <property type="entry name" value="Abi_C"/>
    <property type="match status" value="1"/>
</dbReference>
<evidence type="ECO:0000259" key="1">
    <source>
        <dbReference type="Pfam" id="PF14355"/>
    </source>
</evidence>
<dbReference type="InterPro" id="IPR026001">
    <property type="entry name" value="Abi-like_C"/>
</dbReference>
<proteinExistence type="predicted"/>
<organism evidence="2">
    <name type="scientific">uncultured Desulfobacterium sp</name>
    <dbReference type="NCBI Taxonomy" id="201089"/>
    <lineage>
        <taxon>Bacteria</taxon>
        <taxon>Pseudomonadati</taxon>
        <taxon>Thermodesulfobacteriota</taxon>
        <taxon>Desulfobacteria</taxon>
        <taxon>Desulfobacterales</taxon>
        <taxon>Desulfobacteriaceae</taxon>
        <taxon>Desulfobacterium</taxon>
        <taxon>environmental samples</taxon>
    </lineage>
</organism>
<name>A0A445MQI8_9BACT</name>
<feature type="domain" description="Abortive infection protein-like C-terminal" evidence="1">
    <location>
        <begin position="168"/>
        <end position="243"/>
    </location>
</feature>
<dbReference type="AlphaFoldDB" id="A0A445MQI8"/>